<name>A0A1D8JFN5_9BACL</name>
<sequence length="92" mass="10476">MTKLEQLNAEQKKWMEKKVTGSASAIARHHKIAQSQKEIDYYELGDTISRAAIQVKLAEIGEIQGEIKRLTAVVEEKRRTLITHVFGEQTII</sequence>
<accession>A0A1D8JFN5</accession>
<keyword evidence="2" id="KW-1185">Reference proteome</keyword>
<organism evidence="1 2">
    <name type="scientific">Sporosarcina ureilytica</name>
    <dbReference type="NCBI Taxonomy" id="298596"/>
    <lineage>
        <taxon>Bacteria</taxon>
        <taxon>Bacillati</taxon>
        <taxon>Bacillota</taxon>
        <taxon>Bacilli</taxon>
        <taxon>Bacillales</taxon>
        <taxon>Caryophanaceae</taxon>
        <taxon>Sporosarcina</taxon>
    </lineage>
</organism>
<dbReference type="AlphaFoldDB" id="A0A1D8JFN5"/>
<dbReference type="Proteomes" id="UP000185746">
    <property type="component" value="Chromosome"/>
</dbReference>
<gene>
    <name evidence="1" type="ORF">BI350_08245</name>
</gene>
<proteinExistence type="predicted"/>
<dbReference type="RefSeq" id="WP_075527655.1">
    <property type="nucleotide sequence ID" value="NZ_CP017560.1"/>
</dbReference>
<reference evidence="1 2" key="1">
    <citation type="submission" date="2016-09" db="EMBL/GenBank/DDBJ databases">
        <title>Complete genome sequence of the Lysinibacillus sphaericus LMG 22257, a specie of Bacillus with ureolytic activity that can effectively biodeposit calcium carbonate.</title>
        <authorList>
            <person name="Yan W."/>
        </authorList>
    </citation>
    <scope>NUCLEOTIDE SEQUENCE [LARGE SCALE GENOMIC DNA]</scope>
    <source>
        <strain evidence="1 2">LMG 22257</strain>
    </source>
</reference>
<protein>
    <submittedName>
        <fullName evidence="1">Uncharacterized protein</fullName>
    </submittedName>
</protein>
<dbReference type="KEGG" id="surl:BI350_08245"/>
<dbReference type="EMBL" id="CP017560">
    <property type="protein sequence ID" value="AOV07524.1"/>
    <property type="molecule type" value="Genomic_DNA"/>
</dbReference>
<evidence type="ECO:0000313" key="1">
    <source>
        <dbReference type="EMBL" id="AOV07524.1"/>
    </source>
</evidence>
<evidence type="ECO:0000313" key="2">
    <source>
        <dbReference type="Proteomes" id="UP000185746"/>
    </source>
</evidence>